<dbReference type="FunFam" id="2.40.50.140:FF:000009">
    <property type="entry name" value="Elongation factor P"/>
    <property type="match status" value="1"/>
</dbReference>
<evidence type="ECO:0000256" key="4">
    <source>
        <dbReference type="ARBA" id="ARBA00022490"/>
    </source>
</evidence>
<dbReference type="FunFam" id="2.40.50.140:FF:000004">
    <property type="entry name" value="Elongation factor P"/>
    <property type="match status" value="1"/>
</dbReference>
<dbReference type="HOGENOM" id="CLU_074944_0_1_14"/>
<evidence type="ECO:0000259" key="11">
    <source>
        <dbReference type="SMART" id="SM00841"/>
    </source>
</evidence>
<keyword evidence="14" id="KW-1185">Reference proteome</keyword>
<dbReference type="SUPFAM" id="SSF50249">
    <property type="entry name" value="Nucleic acid-binding proteins"/>
    <property type="match status" value="2"/>
</dbReference>
<dbReference type="CDD" id="cd04470">
    <property type="entry name" value="S1_EF-P_repeat_1"/>
    <property type="match status" value="1"/>
</dbReference>
<dbReference type="InterPro" id="IPR015365">
    <property type="entry name" value="Elong-fact-P_C"/>
</dbReference>
<dbReference type="UniPathway" id="UPA00345"/>
<dbReference type="Pfam" id="PF01132">
    <property type="entry name" value="EFP"/>
    <property type="match status" value="1"/>
</dbReference>
<dbReference type="OrthoDB" id="9801844at2"/>
<evidence type="ECO:0000256" key="3">
    <source>
        <dbReference type="ARBA" id="ARBA00009479"/>
    </source>
</evidence>
<comment type="similarity">
    <text evidence="3 8 10">Belongs to the elongation factor P family.</text>
</comment>
<dbReference type="InterPro" id="IPR001059">
    <property type="entry name" value="Transl_elong_P/YeiP_cen"/>
</dbReference>
<evidence type="ECO:0000256" key="8">
    <source>
        <dbReference type="HAMAP-Rule" id="MF_00141"/>
    </source>
</evidence>
<dbReference type="Pfam" id="PF09285">
    <property type="entry name" value="Elong-fact-P_C"/>
    <property type="match status" value="1"/>
</dbReference>
<evidence type="ECO:0000313" key="13">
    <source>
        <dbReference type="EMBL" id="CCV66024.1"/>
    </source>
</evidence>
<dbReference type="HAMAP" id="MF_00141">
    <property type="entry name" value="EF_P"/>
    <property type="match status" value="1"/>
</dbReference>
<dbReference type="SMART" id="SM01185">
    <property type="entry name" value="EFP"/>
    <property type="match status" value="1"/>
</dbReference>
<evidence type="ECO:0000256" key="7">
    <source>
        <dbReference type="ARBA" id="ARBA00025469"/>
    </source>
</evidence>
<dbReference type="NCBIfam" id="TIGR00038">
    <property type="entry name" value="efp"/>
    <property type="match status" value="1"/>
</dbReference>
<dbReference type="GO" id="GO:0043043">
    <property type="term" value="P:peptide biosynthetic process"/>
    <property type="evidence" value="ECO:0007669"/>
    <property type="project" value="InterPro"/>
</dbReference>
<dbReference type="PROSITE" id="PS01275">
    <property type="entry name" value="EFP"/>
    <property type="match status" value="1"/>
</dbReference>
<sequence>MISTSDFKTGLTISFDGNIYQIIEFMHVKPGKGAAFVRSKLRNLRTGSVIDYTFNASEKVDRAQIDKTRMQYLYVNGDAHVFMNMETYEQIELTQAQIAYESKFIFEGMEVDVMFYNEIEVLGVILPDKVVLEVTETVPGVKGDTKTNALKDAIVQTGLLVKVPMFIEQGEKIIVSTQDGSYVSRDK</sequence>
<feature type="domain" description="Elongation factor P C-terminal" evidence="11">
    <location>
        <begin position="130"/>
        <end position="185"/>
    </location>
</feature>
<comment type="pathway">
    <text evidence="2 8">Protein biosynthesis; polypeptide chain elongation.</text>
</comment>
<evidence type="ECO:0000256" key="6">
    <source>
        <dbReference type="ARBA" id="ARBA00022917"/>
    </source>
</evidence>
<dbReference type="Proteomes" id="UP000032737">
    <property type="component" value="Chromosome"/>
</dbReference>
<evidence type="ECO:0000313" key="14">
    <source>
        <dbReference type="Proteomes" id="UP000032737"/>
    </source>
</evidence>
<dbReference type="EMBL" id="FO681348">
    <property type="protein sequence ID" value="CCV66024.1"/>
    <property type="molecule type" value="Genomic_DNA"/>
</dbReference>
<dbReference type="InterPro" id="IPR012340">
    <property type="entry name" value="NA-bd_OB-fold"/>
</dbReference>
<keyword evidence="4 8" id="KW-0963">Cytoplasm</keyword>
<dbReference type="NCBIfam" id="NF001810">
    <property type="entry name" value="PRK00529.1"/>
    <property type="match status" value="1"/>
</dbReference>
<dbReference type="InterPro" id="IPR013852">
    <property type="entry name" value="Transl_elong_P/YeiP_CS"/>
</dbReference>
<dbReference type="SUPFAM" id="SSF50104">
    <property type="entry name" value="Translation proteins SH3-like domain"/>
    <property type="match status" value="1"/>
</dbReference>
<gene>
    <name evidence="8 13" type="primary">efp</name>
    <name evidence="13" type="ORF">BN85310030</name>
</gene>
<dbReference type="SMART" id="SM00841">
    <property type="entry name" value="Elong-fact-P_C"/>
    <property type="match status" value="1"/>
</dbReference>
<dbReference type="Pfam" id="PF08207">
    <property type="entry name" value="EFP_N"/>
    <property type="match status" value="1"/>
</dbReference>
<reference evidence="13 14" key="1">
    <citation type="journal article" date="2013" name="J. Mol. Microbiol. Biotechnol.">
        <title>Analysis of the Complete Genomes of Acholeplasma brassicae , A. palmae and A. laidlawii and Their Comparison to the Obligate Parasites from ' Candidatus Phytoplasma'.</title>
        <authorList>
            <person name="Kube M."/>
            <person name="Siewert C."/>
            <person name="Migdoll A.M."/>
            <person name="Duduk B."/>
            <person name="Holz S."/>
            <person name="Rabus R."/>
            <person name="Seemuller E."/>
            <person name="Mitrovic J."/>
            <person name="Muller I."/>
            <person name="Buttner C."/>
            <person name="Reinhardt R."/>
        </authorList>
    </citation>
    <scope>NUCLEOTIDE SEQUENCE [LARGE SCALE GENOMIC DNA]</scope>
    <source>
        <strain evidence="14">0502</strain>
    </source>
</reference>
<evidence type="ECO:0000259" key="12">
    <source>
        <dbReference type="SMART" id="SM01185"/>
    </source>
</evidence>
<keyword evidence="6 8" id="KW-0648">Protein biosynthesis</keyword>
<protein>
    <recommendedName>
        <fullName evidence="8 9">Elongation factor P</fullName>
        <shortName evidence="8">EF-P</shortName>
    </recommendedName>
</protein>
<evidence type="ECO:0000256" key="10">
    <source>
        <dbReference type="RuleBase" id="RU004389"/>
    </source>
</evidence>
<dbReference type="GO" id="GO:0005829">
    <property type="term" value="C:cytosol"/>
    <property type="evidence" value="ECO:0007669"/>
    <property type="project" value="UniProtKB-ARBA"/>
</dbReference>
<keyword evidence="5 8" id="KW-0251">Elongation factor</keyword>
<evidence type="ECO:0000256" key="1">
    <source>
        <dbReference type="ARBA" id="ARBA00004496"/>
    </source>
</evidence>
<name>U4KT40_9MOLU</name>
<feature type="domain" description="Translation elongation factor P/YeiP central" evidence="12">
    <location>
        <begin position="67"/>
        <end position="121"/>
    </location>
</feature>
<evidence type="ECO:0000256" key="2">
    <source>
        <dbReference type="ARBA" id="ARBA00004815"/>
    </source>
</evidence>
<dbReference type="InterPro" id="IPR020599">
    <property type="entry name" value="Transl_elong_fac_P/YeiP"/>
</dbReference>
<dbReference type="AlphaFoldDB" id="U4KT40"/>
<dbReference type="InterPro" id="IPR011768">
    <property type="entry name" value="Transl_elongation_fac_P"/>
</dbReference>
<dbReference type="KEGG" id="abra:BN85310030"/>
<evidence type="ECO:0000256" key="5">
    <source>
        <dbReference type="ARBA" id="ARBA00022768"/>
    </source>
</evidence>
<dbReference type="Gene3D" id="2.30.30.30">
    <property type="match status" value="1"/>
</dbReference>
<proteinExistence type="inferred from homology"/>
<dbReference type="InterPro" id="IPR008991">
    <property type="entry name" value="Translation_prot_SH3-like_sf"/>
</dbReference>
<dbReference type="PIRSF" id="PIRSF005901">
    <property type="entry name" value="EF-P"/>
    <property type="match status" value="1"/>
</dbReference>
<dbReference type="InterPro" id="IPR014722">
    <property type="entry name" value="Rib_uL2_dom2"/>
</dbReference>
<dbReference type="PANTHER" id="PTHR30053">
    <property type="entry name" value="ELONGATION FACTOR P"/>
    <property type="match status" value="1"/>
</dbReference>
<dbReference type="GO" id="GO:0003746">
    <property type="term" value="F:translation elongation factor activity"/>
    <property type="evidence" value="ECO:0007669"/>
    <property type="project" value="UniProtKB-UniRule"/>
</dbReference>
<evidence type="ECO:0000256" key="9">
    <source>
        <dbReference type="NCBIfam" id="TIGR00038"/>
    </source>
</evidence>
<dbReference type="RefSeq" id="WP_030004886.1">
    <property type="nucleotide sequence ID" value="NC_022549.1"/>
</dbReference>
<accession>U4KT40</accession>
<organism evidence="13 14">
    <name type="scientific">Acholeplasma brassicae</name>
    <dbReference type="NCBI Taxonomy" id="61635"/>
    <lineage>
        <taxon>Bacteria</taxon>
        <taxon>Bacillati</taxon>
        <taxon>Mycoplasmatota</taxon>
        <taxon>Mollicutes</taxon>
        <taxon>Acholeplasmatales</taxon>
        <taxon>Acholeplasmataceae</taxon>
        <taxon>Acholeplasma</taxon>
    </lineage>
</organism>
<dbReference type="Gene3D" id="2.40.50.140">
    <property type="entry name" value="Nucleic acid-binding proteins"/>
    <property type="match status" value="2"/>
</dbReference>
<dbReference type="InterPro" id="IPR013185">
    <property type="entry name" value="Transl_elong_KOW-like"/>
</dbReference>
<dbReference type="STRING" id="61635.BN85310030"/>
<comment type="function">
    <text evidence="7 8">Involved in peptide bond synthesis. Stimulates efficient translation and peptide-bond synthesis on native or reconstituted 70S ribosomes in vitro. Probably functions indirectly by altering the affinity of the ribosome for aminoacyl-tRNA, thus increasing their reactivity as acceptors for peptidyl transferase.</text>
</comment>
<dbReference type="PANTHER" id="PTHR30053:SF12">
    <property type="entry name" value="ELONGATION FACTOR P (EF-P) FAMILY PROTEIN"/>
    <property type="match status" value="1"/>
</dbReference>
<comment type="subcellular location">
    <subcellularLocation>
        <location evidence="1 8">Cytoplasm</location>
    </subcellularLocation>
</comment>
<dbReference type="FunFam" id="2.30.30.30:FF:000003">
    <property type="entry name" value="Elongation factor P"/>
    <property type="match status" value="1"/>
</dbReference>